<dbReference type="SUPFAM" id="SSF47769">
    <property type="entry name" value="SAM/Pointed domain"/>
    <property type="match status" value="1"/>
</dbReference>
<reference evidence="3" key="1">
    <citation type="submission" date="2022-11" db="UniProtKB">
        <authorList>
            <consortium name="EnsemblMetazoa"/>
        </authorList>
    </citation>
    <scope>IDENTIFICATION</scope>
</reference>
<dbReference type="GeneID" id="119726541"/>
<dbReference type="SMART" id="SM00251">
    <property type="entry name" value="SAM_PNT"/>
    <property type="match status" value="1"/>
</dbReference>
<dbReference type="EnsemblMetazoa" id="XM_038198273.1">
    <property type="protein sequence ID" value="XP_038054201.1"/>
    <property type="gene ID" value="LOC119726541"/>
</dbReference>
<dbReference type="InterPro" id="IPR013761">
    <property type="entry name" value="SAM/pointed_sf"/>
</dbReference>
<feature type="domain" description="PNT" evidence="2">
    <location>
        <begin position="37"/>
        <end position="121"/>
    </location>
</feature>
<dbReference type="InterPro" id="IPR003118">
    <property type="entry name" value="Pointed_dom"/>
</dbReference>
<dbReference type="Gene3D" id="1.10.150.50">
    <property type="entry name" value="Transcription Factor, Ets-1"/>
    <property type="match status" value="1"/>
</dbReference>
<dbReference type="GO" id="GO:0043565">
    <property type="term" value="F:sequence-specific DNA binding"/>
    <property type="evidence" value="ECO:0007669"/>
    <property type="project" value="InterPro"/>
</dbReference>
<dbReference type="PROSITE" id="PS51433">
    <property type="entry name" value="PNT"/>
    <property type="match status" value="1"/>
</dbReference>
<protein>
    <recommendedName>
        <fullName evidence="2">PNT domain-containing protein</fullName>
    </recommendedName>
</protein>
<name>A0A913ZSZ3_PATMI</name>
<dbReference type="OrthoDB" id="10042983at2759"/>
<proteinExistence type="predicted"/>
<evidence type="ECO:0000313" key="3">
    <source>
        <dbReference type="EnsemblMetazoa" id="XP_038054201.1"/>
    </source>
</evidence>
<evidence type="ECO:0000259" key="2">
    <source>
        <dbReference type="PROSITE" id="PS51433"/>
    </source>
</evidence>
<feature type="compositionally biased region" description="Basic and acidic residues" evidence="1">
    <location>
        <begin position="142"/>
        <end position="156"/>
    </location>
</feature>
<dbReference type="Proteomes" id="UP000887568">
    <property type="component" value="Unplaced"/>
</dbReference>
<evidence type="ECO:0000313" key="4">
    <source>
        <dbReference type="Proteomes" id="UP000887568"/>
    </source>
</evidence>
<dbReference type="AlphaFoldDB" id="A0A913ZSZ3"/>
<organism evidence="3 4">
    <name type="scientific">Patiria miniata</name>
    <name type="common">Bat star</name>
    <name type="synonym">Asterina miniata</name>
    <dbReference type="NCBI Taxonomy" id="46514"/>
    <lineage>
        <taxon>Eukaryota</taxon>
        <taxon>Metazoa</taxon>
        <taxon>Echinodermata</taxon>
        <taxon>Eleutherozoa</taxon>
        <taxon>Asterozoa</taxon>
        <taxon>Asteroidea</taxon>
        <taxon>Valvatacea</taxon>
        <taxon>Valvatida</taxon>
        <taxon>Asterinidae</taxon>
        <taxon>Patiria</taxon>
    </lineage>
</organism>
<dbReference type="Pfam" id="PF02198">
    <property type="entry name" value="SAM_PNT"/>
    <property type="match status" value="1"/>
</dbReference>
<accession>A0A913ZSZ3</accession>
<feature type="region of interest" description="Disordered" evidence="1">
    <location>
        <begin position="126"/>
        <end position="156"/>
    </location>
</feature>
<keyword evidence="4" id="KW-1185">Reference proteome</keyword>
<dbReference type="RefSeq" id="XP_038054201.1">
    <property type="nucleotide sequence ID" value="XM_038198273.1"/>
</dbReference>
<sequence>MSNKICSPVDSCDNHQPVDAQNYLDKVVDLTIRQKYQQLDMQENRNTLRVSNNDPRLWKRTDVASWLQWAVEFYQLDSVDTLKFAMNGRGLCLLTRSGFMTRAPSCGDILHSDFQRRYAVAVLKSKKEKMKRSVPWQPDANKSMDDTKRPRGAEKQ</sequence>
<evidence type="ECO:0000256" key="1">
    <source>
        <dbReference type="SAM" id="MobiDB-lite"/>
    </source>
</evidence>
<dbReference type="OMA" id="QWAVEFY"/>